<dbReference type="Pfam" id="PF13347">
    <property type="entry name" value="MFS_2"/>
    <property type="match status" value="1"/>
</dbReference>
<dbReference type="CDD" id="cd17332">
    <property type="entry name" value="MFS_MelB_like"/>
    <property type="match status" value="1"/>
</dbReference>
<proteinExistence type="inferred from homology"/>
<feature type="transmembrane region" description="Helical" evidence="2">
    <location>
        <begin position="236"/>
        <end position="255"/>
    </location>
</feature>
<comment type="similarity">
    <text evidence="1">Belongs to the sodium:galactoside symporter (TC 2.A.2) family.</text>
</comment>
<keyword evidence="2" id="KW-1133">Transmembrane helix</keyword>
<keyword evidence="2" id="KW-0472">Membrane</keyword>
<dbReference type="NCBIfam" id="TIGR00792">
    <property type="entry name" value="gph"/>
    <property type="match status" value="1"/>
</dbReference>
<keyword evidence="2" id="KW-0812">Transmembrane</keyword>
<feature type="transmembrane region" description="Helical" evidence="2">
    <location>
        <begin position="21"/>
        <end position="43"/>
    </location>
</feature>
<dbReference type="Gene3D" id="1.20.1250.20">
    <property type="entry name" value="MFS general substrate transporter like domains"/>
    <property type="match status" value="2"/>
</dbReference>
<dbReference type="GO" id="GO:0015293">
    <property type="term" value="F:symporter activity"/>
    <property type="evidence" value="ECO:0007669"/>
    <property type="project" value="InterPro"/>
</dbReference>
<dbReference type="InterPro" id="IPR036259">
    <property type="entry name" value="MFS_trans_sf"/>
</dbReference>
<gene>
    <name evidence="3" type="ORF">DCG65_01345</name>
</gene>
<evidence type="ECO:0000256" key="2">
    <source>
        <dbReference type="SAM" id="Phobius"/>
    </source>
</evidence>
<evidence type="ECO:0000313" key="4">
    <source>
        <dbReference type="Proteomes" id="UP000259173"/>
    </source>
</evidence>
<dbReference type="Proteomes" id="UP000259173">
    <property type="component" value="Unassembled WGS sequence"/>
</dbReference>
<feature type="transmembrane region" description="Helical" evidence="2">
    <location>
        <begin position="49"/>
        <end position="68"/>
    </location>
</feature>
<feature type="transmembrane region" description="Helical" evidence="2">
    <location>
        <begin position="300"/>
        <end position="320"/>
    </location>
</feature>
<reference evidence="3 4" key="1">
    <citation type="journal article" date="2018" name="Nat. Biotechnol.">
        <title>A standardized bacterial taxonomy based on genome phylogeny substantially revises the tree of life.</title>
        <authorList>
            <person name="Parks D.H."/>
            <person name="Chuvochina M."/>
            <person name="Waite D.W."/>
            <person name="Rinke C."/>
            <person name="Skarshewski A."/>
            <person name="Chaumeil P.A."/>
            <person name="Hugenholtz P."/>
        </authorList>
    </citation>
    <scope>NUCLEOTIDE SEQUENCE [LARGE SCALE GENOMIC DNA]</scope>
    <source>
        <strain evidence="3">UBA8557</strain>
    </source>
</reference>
<dbReference type="GO" id="GO:0006814">
    <property type="term" value="P:sodium ion transport"/>
    <property type="evidence" value="ECO:0007669"/>
    <property type="project" value="InterPro"/>
</dbReference>
<feature type="transmembrane region" description="Helical" evidence="2">
    <location>
        <begin position="275"/>
        <end position="293"/>
    </location>
</feature>
<name>A0A3B9KY87_9PROT</name>
<sequence>MGLKRSASQEGQISRRAIIGYGAGDFGLNLFYTGLNLYLLFYYTDVAGLNPALAGGIFMVSLLWDAVTDPLMGLIASRTNTRFGRYRPYILFASPLLGASFVLMFAAPVFWPAHAALACLVTHLLFRTIYTIVGVPIAALSAAMTTSGRTRASLAGARMQFATLGAIVTAFLTPLLAGSLGGEDLALGYMLTAILYALVAEVVLLIAFASVREHVEIDAETPDLGATLNVLKANTAFWILFAVVVTNTIASTIFTKSIVYYARYVIGEPGAVREALTLYTLAAAAAILAWTQLARLRSKAFTLFCGLAINTIAYLLLYLTGPDGKLAFYALTMLSGIGTSACIVAFWSMLPDTVEYGQWKTGVRDEGIVFGLFQFSQKASSGLGIGAVGLLLSAIGYAANLDQSDDTLHGLRTISFLLPALGAALATLIVRFYPLSAERHAAIVRELEGKTQK</sequence>
<accession>A0A3B9KY87</accession>
<dbReference type="EMBL" id="DMBR01000038">
    <property type="protein sequence ID" value="HAE93173.1"/>
    <property type="molecule type" value="Genomic_DNA"/>
</dbReference>
<dbReference type="SUPFAM" id="SSF103473">
    <property type="entry name" value="MFS general substrate transporter"/>
    <property type="match status" value="1"/>
</dbReference>
<dbReference type="GO" id="GO:0005886">
    <property type="term" value="C:plasma membrane"/>
    <property type="evidence" value="ECO:0007669"/>
    <property type="project" value="TreeGrafter"/>
</dbReference>
<feature type="transmembrane region" description="Helical" evidence="2">
    <location>
        <begin position="161"/>
        <end position="180"/>
    </location>
</feature>
<feature type="transmembrane region" description="Helical" evidence="2">
    <location>
        <begin position="115"/>
        <end position="140"/>
    </location>
</feature>
<dbReference type="InterPro" id="IPR001927">
    <property type="entry name" value="Na/Gal_symport"/>
</dbReference>
<evidence type="ECO:0008006" key="5">
    <source>
        <dbReference type="Google" id="ProtNLM"/>
    </source>
</evidence>
<feature type="transmembrane region" description="Helical" evidence="2">
    <location>
        <begin position="326"/>
        <end position="350"/>
    </location>
</feature>
<dbReference type="PANTHER" id="PTHR11328">
    <property type="entry name" value="MAJOR FACILITATOR SUPERFAMILY DOMAIN-CONTAINING PROTEIN"/>
    <property type="match status" value="1"/>
</dbReference>
<organism evidence="3 4">
    <name type="scientific">Hyphomonas atlantica</name>
    <dbReference type="NCBI Taxonomy" id="1280948"/>
    <lineage>
        <taxon>Bacteria</taxon>
        <taxon>Pseudomonadati</taxon>
        <taxon>Pseudomonadota</taxon>
        <taxon>Alphaproteobacteria</taxon>
        <taxon>Hyphomonadales</taxon>
        <taxon>Hyphomonadaceae</taxon>
        <taxon>Hyphomonas</taxon>
    </lineage>
</organism>
<feature type="transmembrane region" description="Helical" evidence="2">
    <location>
        <begin position="186"/>
        <end position="208"/>
    </location>
</feature>
<protein>
    <recommendedName>
        <fullName evidence="5">MFS transporter</fullName>
    </recommendedName>
</protein>
<dbReference type="InterPro" id="IPR039672">
    <property type="entry name" value="MFS_2"/>
</dbReference>
<dbReference type="AlphaFoldDB" id="A0A3B9KY87"/>
<comment type="caution">
    <text evidence="3">The sequence shown here is derived from an EMBL/GenBank/DDBJ whole genome shotgun (WGS) entry which is preliminary data.</text>
</comment>
<feature type="transmembrane region" description="Helical" evidence="2">
    <location>
        <begin position="411"/>
        <end position="433"/>
    </location>
</feature>
<evidence type="ECO:0000256" key="1">
    <source>
        <dbReference type="ARBA" id="ARBA00009617"/>
    </source>
</evidence>
<evidence type="ECO:0000313" key="3">
    <source>
        <dbReference type="EMBL" id="HAE93173.1"/>
    </source>
</evidence>
<dbReference type="PANTHER" id="PTHR11328:SF24">
    <property type="entry name" value="MAJOR FACILITATOR SUPERFAMILY (MFS) PROFILE DOMAIN-CONTAINING PROTEIN"/>
    <property type="match status" value="1"/>
</dbReference>
<dbReference type="GO" id="GO:0008643">
    <property type="term" value="P:carbohydrate transport"/>
    <property type="evidence" value="ECO:0007669"/>
    <property type="project" value="InterPro"/>
</dbReference>
<feature type="transmembrane region" description="Helical" evidence="2">
    <location>
        <begin position="89"/>
        <end position="109"/>
    </location>
</feature>
<feature type="transmembrane region" description="Helical" evidence="2">
    <location>
        <begin position="382"/>
        <end position="399"/>
    </location>
</feature>